<dbReference type="AlphaFoldDB" id="A0A8J6UPA2"/>
<dbReference type="Proteomes" id="UP000638014">
    <property type="component" value="Unassembled WGS sequence"/>
</dbReference>
<sequence length="94" mass="10861">MDRRKPNYASATVMVLFGLILGWAVTHWFWGQQLDQQQAQQLQQQQQMEQVIGQLALNLQKIKASKGDWVEGAKPRLLDESIELADQIDELNKR</sequence>
<name>A0A8J6UPA2_9GAMM</name>
<protein>
    <submittedName>
        <fullName evidence="2">Uncharacterized protein</fullName>
    </submittedName>
</protein>
<organism evidence="2 3">
    <name type="scientific">Neiella litorisoli</name>
    <dbReference type="NCBI Taxonomy" id="2771431"/>
    <lineage>
        <taxon>Bacteria</taxon>
        <taxon>Pseudomonadati</taxon>
        <taxon>Pseudomonadota</taxon>
        <taxon>Gammaproteobacteria</taxon>
        <taxon>Alteromonadales</taxon>
        <taxon>Echinimonadaceae</taxon>
        <taxon>Neiella</taxon>
    </lineage>
</organism>
<evidence type="ECO:0000313" key="3">
    <source>
        <dbReference type="Proteomes" id="UP000638014"/>
    </source>
</evidence>
<keyword evidence="1" id="KW-0812">Transmembrane</keyword>
<proteinExistence type="predicted"/>
<evidence type="ECO:0000313" key="2">
    <source>
        <dbReference type="EMBL" id="MBD1387842.1"/>
    </source>
</evidence>
<dbReference type="EMBL" id="JACXAF010000001">
    <property type="protein sequence ID" value="MBD1387842.1"/>
    <property type="molecule type" value="Genomic_DNA"/>
</dbReference>
<keyword evidence="1" id="KW-0472">Membrane</keyword>
<evidence type="ECO:0000256" key="1">
    <source>
        <dbReference type="SAM" id="Phobius"/>
    </source>
</evidence>
<accession>A0A8J6UPA2</accession>
<comment type="caution">
    <text evidence="2">The sequence shown here is derived from an EMBL/GenBank/DDBJ whole genome shotgun (WGS) entry which is preliminary data.</text>
</comment>
<reference evidence="2" key="1">
    <citation type="submission" date="2020-09" db="EMBL/GenBank/DDBJ databases">
        <title>A novel bacterium of genus Neiella, isolated from South China Sea.</title>
        <authorList>
            <person name="Huang H."/>
            <person name="Mo K."/>
            <person name="Hu Y."/>
        </authorList>
    </citation>
    <scope>NUCLEOTIDE SEQUENCE</scope>
    <source>
        <strain evidence="2">HB171785</strain>
    </source>
</reference>
<dbReference type="RefSeq" id="WP_191142980.1">
    <property type="nucleotide sequence ID" value="NZ_JACXAF010000001.1"/>
</dbReference>
<feature type="transmembrane region" description="Helical" evidence="1">
    <location>
        <begin position="7"/>
        <end position="30"/>
    </location>
</feature>
<keyword evidence="3" id="KW-1185">Reference proteome</keyword>
<gene>
    <name evidence="2" type="ORF">IC617_00230</name>
</gene>
<keyword evidence="1" id="KW-1133">Transmembrane helix</keyword>